<evidence type="ECO:0000313" key="8">
    <source>
        <dbReference type="EMBL" id="KYR02580.1"/>
    </source>
</evidence>
<accession>A0A152A8J9</accession>
<evidence type="ECO:0000256" key="5">
    <source>
        <dbReference type="ARBA" id="ARBA00022842"/>
    </source>
</evidence>
<dbReference type="InterPro" id="IPR039121">
    <property type="entry name" value="NUDT19"/>
</dbReference>
<dbReference type="OrthoDB" id="1695362at2759"/>
<dbReference type="GO" id="GO:0016818">
    <property type="term" value="F:hydrolase activity, acting on acid anhydrides, in phosphorus-containing anhydrides"/>
    <property type="evidence" value="ECO:0007669"/>
    <property type="project" value="InterPro"/>
</dbReference>
<keyword evidence="3" id="KW-0479">Metal-binding</keyword>
<dbReference type="PROSITE" id="PS51462">
    <property type="entry name" value="NUDIX"/>
    <property type="match status" value="1"/>
</dbReference>
<sequence length="350" mass="40855">MTSKDIVIHNASTIVVLLKWNLQNLSKVPFNISNKLAPPKNFDYRIMLLQRSNHLKSFPSFHVFPGGKLDEFDSDPLWKNQKVLKTNSIEDEGLPFKVAALREMLEETNVFLDHNNEIFDRFSVDKIQNLRHKIHNDRTGKELYEFLEKNDITLNLSHLKQWARWVTPIFKGGPFVRFDTRFYIAPLQSYPLDCSVDGTESVILDWLSPEEALEQFQLGNIYLPPPTWMTLNQLSQFKTFDQVIEHSKEREKFNFTYDAKIVQDPLSEVTGIKQQYSVFYGDHELNPNINNNSLKNRLVFHSTTNDLRNSKTWRFYYENTLGTSSLDSIYNNTGCRSILKPNQNIPKSNL</sequence>
<comment type="cofactor">
    <cofactor evidence="1">
        <name>Mn(2+)</name>
        <dbReference type="ChEBI" id="CHEBI:29035"/>
    </cofactor>
</comment>
<dbReference type="OMA" id="QWARWVT"/>
<evidence type="ECO:0000256" key="3">
    <source>
        <dbReference type="ARBA" id="ARBA00022723"/>
    </source>
</evidence>
<comment type="cofactor">
    <cofactor evidence="2">
        <name>Mg(2+)</name>
        <dbReference type="ChEBI" id="CHEBI:18420"/>
    </cofactor>
</comment>
<evidence type="ECO:0000256" key="2">
    <source>
        <dbReference type="ARBA" id="ARBA00001946"/>
    </source>
</evidence>
<dbReference type="InParanoid" id="A0A152A8J9"/>
<comment type="caution">
    <text evidence="8">The sequence shown here is derived from an EMBL/GenBank/DDBJ whole genome shotgun (WGS) entry which is preliminary data.</text>
</comment>
<dbReference type="InterPro" id="IPR000086">
    <property type="entry name" value="NUDIX_hydrolase_dom"/>
</dbReference>
<evidence type="ECO:0000256" key="4">
    <source>
        <dbReference type="ARBA" id="ARBA00022801"/>
    </source>
</evidence>
<evidence type="ECO:0000259" key="7">
    <source>
        <dbReference type="PROSITE" id="PS51462"/>
    </source>
</evidence>
<evidence type="ECO:0000256" key="6">
    <source>
        <dbReference type="ARBA" id="ARBA00023211"/>
    </source>
</evidence>
<dbReference type="AlphaFoldDB" id="A0A152A8J9"/>
<evidence type="ECO:0000313" key="9">
    <source>
        <dbReference type="Proteomes" id="UP000076078"/>
    </source>
</evidence>
<dbReference type="PANTHER" id="PTHR12318">
    <property type="entry name" value="TESTOSTERONE-REGULATED PROTEIN RP2"/>
    <property type="match status" value="1"/>
</dbReference>
<protein>
    <recommendedName>
        <fullName evidence="7">Nudix hydrolase domain-containing protein</fullName>
    </recommendedName>
</protein>
<dbReference type="Gene3D" id="3.90.79.10">
    <property type="entry name" value="Nucleoside Triphosphate Pyrophosphohydrolase"/>
    <property type="match status" value="1"/>
</dbReference>
<dbReference type="PANTHER" id="PTHR12318:SF0">
    <property type="entry name" value="ACYL-COENZYME A DIPHOSPHATASE NUDT19"/>
    <property type="match status" value="1"/>
</dbReference>
<dbReference type="Proteomes" id="UP000076078">
    <property type="component" value="Unassembled WGS sequence"/>
</dbReference>
<keyword evidence="5" id="KW-0460">Magnesium</keyword>
<keyword evidence="4" id="KW-0378">Hydrolase</keyword>
<gene>
    <name evidence="8" type="ORF">DLAC_00020</name>
</gene>
<organism evidence="8 9">
    <name type="scientific">Tieghemostelium lacteum</name>
    <name type="common">Slime mold</name>
    <name type="synonym">Dictyostelium lacteum</name>
    <dbReference type="NCBI Taxonomy" id="361077"/>
    <lineage>
        <taxon>Eukaryota</taxon>
        <taxon>Amoebozoa</taxon>
        <taxon>Evosea</taxon>
        <taxon>Eumycetozoa</taxon>
        <taxon>Dictyostelia</taxon>
        <taxon>Dictyosteliales</taxon>
        <taxon>Raperosteliaceae</taxon>
        <taxon>Tieghemostelium</taxon>
    </lineage>
</organism>
<dbReference type="GO" id="GO:0046872">
    <property type="term" value="F:metal ion binding"/>
    <property type="evidence" value="ECO:0007669"/>
    <property type="project" value="UniProtKB-KW"/>
</dbReference>
<name>A0A152A8J9_TIELA</name>
<keyword evidence="9" id="KW-1185">Reference proteome</keyword>
<dbReference type="SUPFAM" id="SSF55811">
    <property type="entry name" value="Nudix"/>
    <property type="match status" value="1"/>
</dbReference>
<proteinExistence type="predicted"/>
<reference evidence="8 9" key="1">
    <citation type="submission" date="2015-12" db="EMBL/GenBank/DDBJ databases">
        <title>Dictyostelia acquired genes for synthesis and detection of signals that induce cell-type specialization by lateral gene transfer from prokaryotes.</title>
        <authorList>
            <person name="Gloeckner G."/>
            <person name="Schaap P."/>
        </authorList>
    </citation>
    <scope>NUCLEOTIDE SEQUENCE [LARGE SCALE GENOMIC DNA]</scope>
    <source>
        <strain evidence="8 9">TK</strain>
    </source>
</reference>
<dbReference type="InterPro" id="IPR015797">
    <property type="entry name" value="NUDIX_hydrolase-like_dom_sf"/>
</dbReference>
<dbReference type="GO" id="GO:0005739">
    <property type="term" value="C:mitochondrion"/>
    <property type="evidence" value="ECO:0007669"/>
    <property type="project" value="TreeGrafter"/>
</dbReference>
<evidence type="ECO:0000256" key="1">
    <source>
        <dbReference type="ARBA" id="ARBA00001936"/>
    </source>
</evidence>
<dbReference type="CDD" id="cd18870">
    <property type="entry name" value="NUDIX_AcylCoAdiphos_Nudt19"/>
    <property type="match status" value="1"/>
</dbReference>
<dbReference type="FunCoup" id="A0A152A8J9">
    <property type="interactions" value="4"/>
</dbReference>
<keyword evidence="6" id="KW-0464">Manganese</keyword>
<dbReference type="EMBL" id="LODT01000001">
    <property type="protein sequence ID" value="KYR02580.1"/>
    <property type="molecule type" value="Genomic_DNA"/>
</dbReference>
<dbReference type="STRING" id="361077.A0A152A8J9"/>
<feature type="domain" description="Nudix hydrolase" evidence="7">
    <location>
        <begin position="7"/>
        <end position="235"/>
    </location>
</feature>